<evidence type="ECO:0000313" key="4">
    <source>
        <dbReference type="Proteomes" id="UP000255326"/>
    </source>
</evidence>
<evidence type="ECO:0000313" key="3">
    <source>
        <dbReference type="EMBL" id="RDI41929.1"/>
    </source>
</evidence>
<gene>
    <name evidence="3" type="ORF">DFR59_10688</name>
</gene>
<dbReference type="InterPro" id="IPR019251">
    <property type="entry name" value="DUF2231_TM"/>
</dbReference>
<dbReference type="OrthoDB" id="2873672at2"/>
<dbReference type="Pfam" id="PF09990">
    <property type="entry name" value="DUF2231"/>
    <property type="match status" value="1"/>
</dbReference>
<name>A0A370GFN9_9BACI</name>
<keyword evidence="1" id="KW-0472">Membrane</keyword>
<accession>A0A370GFN9</accession>
<sequence>MLSTPLHPLLVHFPIALLIFGTIAQIIAVWKKDFFHKAAFYLLGAGFLTGLFSYWTGDGAEHFAHQHWGRGVSPLIHTHETYALITLILFGIALAIRVLEKFKPFKMAMALVIILCLAGTTTLALTGHYGGKIVYSDHTKTGE</sequence>
<feature type="transmembrane region" description="Helical" evidence="1">
    <location>
        <begin position="108"/>
        <end position="129"/>
    </location>
</feature>
<evidence type="ECO:0000259" key="2">
    <source>
        <dbReference type="Pfam" id="PF09990"/>
    </source>
</evidence>
<protein>
    <submittedName>
        <fullName evidence="3">Putative membrane protein</fullName>
    </submittedName>
</protein>
<feature type="transmembrane region" description="Helical" evidence="1">
    <location>
        <begin position="76"/>
        <end position="96"/>
    </location>
</feature>
<organism evidence="3 4">
    <name type="scientific">Falsibacillus pallidus</name>
    <dbReference type="NCBI Taxonomy" id="493781"/>
    <lineage>
        <taxon>Bacteria</taxon>
        <taxon>Bacillati</taxon>
        <taxon>Bacillota</taxon>
        <taxon>Bacilli</taxon>
        <taxon>Bacillales</taxon>
        <taxon>Bacillaceae</taxon>
        <taxon>Falsibacillus</taxon>
    </lineage>
</organism>
<keyword evidence="1" id="KW-1133">Transmembrane helix</keyword>
<evidence type="ECO:0000256" key="1">
    <source>
        <dbReference type="SAM" id="Phobius"/>
    </source>
</evidence>
<keyword evidence="1" id="KW-0812">Transmembrane</keyword>
<keyword evidence="4" id="KW-1185">Reference proteome</keyword>
<comment type="caution">
    <text evidence="3">The sequence shown here is derived from an EMBL/GenBank/DDBJ whole genome shotgun (WGS) entry which is preliminary data.</text>
</comment>
<feature type="transmembrane region" description="Helical" evidence="1">
    <location>
        <begin position="39"/>
        <end position="56"/>
    </location>
</feature>
<dbReference type="AlphaFoldDB" id="A0A370GFN9"/>
<dbReference type="Proteomes" id="UP000255326">
    <property type="component" value="Unassembled WGS sequence"/>
</dbReference>
<feature type="transmembrane region" description="Helical" evidence="1">
    <location>
        <begin position="6"/>
        <end position="27"/>
    </location>
</feature>
<proteinExistence type="predicted"/>
<dbReference type="EMBL" id="QQAY01000006">
    <property type="protein sequence ID" value="RDI41929.1"/>
    <property type="molecule type" value="Genomic_DNA"/>
</dbReference>
<reference evidence="3 4" key="1">
    <citation type="submission" date="2018-07" db="EMBL/GenBank/DDBJ databases">
        <title>Genomic Encyclopedia of Type Strains, Phase IV (KMG-IV): sequencing the most valuable type-strain genomes for metagenomic binning, comparative biology and taxonomic classification.</title>
        <authorList>
            <person name="Goeker M."/>
        </authorList>
    </citation>
    <scope>NUCLEOTIDE SEQUENCE [LARGE SCALE GENOMIC DNA]</scope>
    <source>
        <strain evidence="3 4">DSM 25281</strain>
    </source>
</reference>
<feature type="domain" description="DUF2231" evidence="2">
    <location>
        <begin position="4"/>
        <end position="141"/>
    </location>
</feature>
<dbReference type="RefSeq" id="WP_114745815.1">
    <property type="nucleotide sequence ID" value="NZ_QQAY01000006.1"/>
</dbReference>